<comment type="caution">
    <text evidence="2">The sequence shown here is derived from an EMBL/GenBank/DDBJ whole genome shotgun (WGS) entry which is preliminary data.</text>
</comment>
<evidence type="ECO:0000256" key="1">
    <source>
        <dbReference type="SAM" id="MobiDB-lite"/>
    </source>
</evidence>
<organism evidence="2 3">
    <name type="scientific">Nonomuraea roseoviolacea subsp. carminata</name>
    <dbReference type="NCBI Taxonomy" id="160689"/>
    <lineage>
        <taxon>Bacteria</taxon>
        <taxon>Bacillati</taxon>
        <taxon>Actinomycetota</taxon>
        <taxon>Actinomycetes</taxon>
        <taxon>Streptosporangiales</taxon>
        <taxon>Streptosporangiaceae</taxon>
        <taxon>Nonomuraea</taxon>
    </lineage>
</organism>
<evidence type="ECO:0000313" key="2">
    <source>
        <dbReference type="EMBL" id="MCP2346730.1"/>
    </source>
</evidence>
<gene>
    <name evidence="2" type="ORF">HD595_002852</name>
</gene>
<sequence>MSNTPAPEAQQERKPRKRIVVRRLDKVEPTAWAPSQGNSN</sequence>
<feature type="region of interest" description="Disordered" evidence="1">
    <location>
        <begin position="1"/>
        <end position="40"/>
    </location>
</feature>
<proteinExistence type="predicted"/>
<keyword evidence="3" id="KW-1185">Reference proteome</keyword>
<name>A0ABT1JYD3_9ACTN</name>
<dbReference type="Proteomes" id="UP001320766">
    <property type="component" value="Unassembled WGS sequence"/>
</dbReference>
<evidence type="ECO:0000313" key="3">
    <source>
        <dbReference type="Proteomes" id="UP001320766"/>
    </source>
</evidence>
<reference evidence="2 3" key="1">
    <citation type="submission" date="2022-06" db="EMBL/GenBank/DDBJ databases">
        <title>Sequencing the genomes of 1000 actinobacteria strains.</title>
        <authorList>
            <person name="Klenk H.-P."/>
        </authorList>
    </citation>
    <scope>NUCLEOTIDE SEQUENCE [LARGE SCALE GENOMIC DNA]</scope>
    <source>
        <strain evidence="2 3">DSM 44170</strain>
    </source>
</reference>
<dbReference type="EMBL" id="JAMZEC010000001">
    <property type="protein sequence ID" value="MCP2346730.1"/>
    <property type="molecule type" value="Genomic_DNA"/>
</dbReference>
<accession>A0ABT1JYD3</accession>
<dbReference type="RefSeq" id="WP_301309506.1">
    <property type="nucleotide sequence ID" value="NZ_BAAAVE010000040.1"/>
</dbReference>
<protein>
    <submittedName>
        <fullName evidence="2">Uncharacterized protein</fullName>
    </submittedName>
</protein>